<name>A0A2X0L6F7_9BASI</name>
<feature type="compositionally biased region" description="Basic and acidic residues" evidence="1">
    <location>
        <begin position="1"/>
        <end position="14"/>
    </location>
</feature>
<keyword evidence="3" id="KW-1185">Reference proteome</keyword>
<evidence type="ECO:0000256" key="1">
    <source>
        <dbReference type="SAM" id="MobiDB-lite"/>
    </source>
</evidence>
<accession>A0A2X0L6F7</accession>
<dbReference type="AlphaFoldDB" id="A0A2X0L6F7"/>
<feature type="region of interest" description="Disordered" evidence="1">
    <location>
        <begin position="48"/>
        <end position="94"/>
    </location>
</feature>
<dbReference type="EMBL" id="FMWP01000015">
    <property type="protein sequence ID" value="SCZ91343.1"/>
    <property type="molecule type" value="Genomic_DNA"/>
</dbReference>
<reference evidence="3" key="1">
    <citation type="submission" date="2016-10" db="EMBL/GenBank/DDBJ databases">
        <authorList>
            <person name="Jeantristanb JTB J.-T."/>
            <person name="Ricardo R."/>
        </authorList>
    </citation>
    <scope>NUCLEOTIDE SEQUENCE [LARGE SCALE GENOMIC DNA]</scope>
</reference>
<organism evidence="2 3">
    <name type="scientific">Microbotryum saponariae</name>
    <dbReference type="NCBI Taxonomy" id="289078"/>
    <lineage>
        <taxon>Eukaryota</taxon>
        <taxon>Fungi</taxon>
        <taxon>Dikarya</taxon>
        <taxon>Basidiomycota</taxon>
        <taxon>Pucciniomycotina</taxon>
        <taxon>Microbotryomycetes</taxon>
        <taxon>Microbotryales</taxon>
        <taxon>Microbotryaceae</taxon>
        <taxon>Microbotryum</taxon>
    </lineage>
</organism>
<proteinExistence type="predicted"/>
<dbReference type="Proteomes" id="UP000249723">
    <property type="component" value="Unassembled WGS sequence"/>
</dbReference>
<protein>
    <submittedName>
        <fullName evidence="2">BZ3500_MvSof-1268-A1-R1_Chr1-2g01347 protein</fullName>
    </submittedName>
</protein>
<feature type="region of interest" description="Disordered" evidence="1">
    <location>
        <begin position="1"/>
        <end position="23"/>
    </location>
</feature>
<evidence type="ECO:0000313" key="2">
    <source>
        <dbReference type="EMBL" id="SCZ91343.1"/>
    </source>
</evidence>
<sequence length="94" mass="10303">MNARQARDWQDVKSHHISAQSDRAMSHCLATITSPLAHDVQARLLQVDKRRVSSRSGAQLSKEGVTPGTPQRRGRNRERSDQASAGLATGSSRN</sequence>
<gene>
    <name evidence="2" type="ORF">BZ3500_MVSOF-1268-A1-R1_CHR1-2G01347</name>
</gene>
<evidence type="ECO:0000313" key="3">
    <source>
        <dbReference type="Proteomes" id="UP000249723"/>
    </source>
</evidence>